<dbReference type="InterPro" id="IPR012677">
    <property type="entry name" value="Nucleotide-bd_a/b_plait_sf"/>
</dbReference>
<organism evidence="2 3">
    <name type="scientific">Trachymyrmex cornetzi</name>
    <dbReference type="NCBI Taxonomy" id="471704"/>
    <lineage>
        <taxon>Eukaryota</taxon>
        <taxon>Metazoa</taxon>
        <taxon>Ecdysozoa</taxon>
        <taxon>Arthropoda</taxon>
        <taxon>Hexapoda</taxon>
        <taxon>Insecta</taxon>
        <taxon>Pterygota</taxon>
        <taxon>Neoptera</taxon>
        <taxon>Endopterygota</taxon>
        <taxon>Hymenoptera</taxon>
        <taxon>Apocrita</taxon>
        <taxon>Aculeata</taxon>
        <taxon>Formicoidea</taxon>
        <taxon>Formicidae</taxon>
        <taxon>Myrmicinae</taxon>
        <taxon>Trachymyrmex</taxon>
    </lineage>
</organism>
<name>A0A195EN59_9HYME</name>
<protein>
    <submittedName>
        <fullName evidence="2">RNA-binding protein Musashi like protein Rbp6</fullName>
    </submittedName>
</protein>
<evidence type="ECO:0000256" key="1">
    <source>
        <dbReference type="SAM" id="MobiDB-lite"/>
    </source>
</evidence>
<dbReference type="EMBL" id="KQ978625">
    <property type="protein sequence ID" value="KYN29710.1"/>
    <property type="molecule type" value="Genomic_DNA"/>
</dbReference>
<feature type="region of interest" description="Disordered" evidence="1">
    <location>
        <begin position="99"/>
        <end position="140"/>
    </location>
</feature>
<dbReference type="AlphaFoldDB" id="A0A195EN59"/>
<keyword evidence="3" id="KW-1185">Reference proteome</keyword>
<feature type="compositionally biased region" description="Basic residues" evidence="1">
    <location>
        <begin position="117"/>
        <end position="130"/>
    </location>
</feature>
<dbReference type="InterPro" id="IPR035979">
    <property type="entry name" value="RBD_domain_sf"/>
</dbReference>
<sequence>MVDETSGVRQDSERSASRKERVNEQRKGESFSRLRTIALERWLVECARRVCVHRTRFVTGFSYEATTRPGPGILETLPAGPGAVAPRERMKELRVGIATGIRRSAGNGETEKGRQSKEKRRKRRGLRAKGGRGEEHAGRIDGGSSVARLVLEACVPQGFGFITFADPASVDKVLAQGNHELDGKKVSNHHILPD</sequence>
<dbReference type="STRING" id="471704.A0A195EN59"/>
<dbReference type="GO" id="GO:0003676">
    <property type="term" value="F:nucleic acid binding"/>
    <property type="evidence" value="ECO:0007669"/>
    <property type="project" value="InterPro"/>
</dbReference>
<reference evidence="2 3" key="1">
    <citation type="submission" date="2015-09" db="EMBL/GenBank/DDBJ databases">
        <title>Trachymyrmex cornetzi WGS genome.</title>
        <authorList>
            <person name="Nygaard S."/>
            <person name="Hu H."/>
            <person name="Boomsma J."/>
            <person name="Zhang G."/>
        </authorList>
    </citation>
    <scope>NUCLEOTIDE SEQUENCE [LARGE SCALE GENOMIC DNA]</scope>
    <source>
        <strain evidence="2">Tcor2-1</strain>
        <tissue evidence="2">Whole body</tissue>
    </source>
</reference>
<accession>A0A195EN59</accession>
<evidence type="ECO:0000313" key="3">
    <source>
        <dbReference type="Proteomes" id="UP000078492"/>
    </source>
</evidence>
<proteinExistence type="predicted"/>
<dbReference type="Proteomes" id="UP000078492">
    <property type="component" value="Unassembled WGS sequence"/>
</dbReference>
<dbReference type="Gene3D" id="3.30.70.330">
    <property type="match status" value="1"/>
</dbReference>
<feature type="region of interest" description="Disordered" evidence="1">
    <location>
        <begin position="1"/>
        <end position="30"/>
    </location>
</feature>
<gene>
    <name evidence="2" type="ORF">ALC57_00973</name>
</gene>
<evidence type="ECO:0000313" key="2">
    <source>
        <dbReference type="EMBL" id="KYN29710.1"/>
    </source>
</evidence>
<feature type="compositionally biased region" description="Basic and acidic residues" evidence="1">
    <location>
        <begin position="10"/>
        <end position="30"/>
    </location>
</feature>
<dbReference type="SUPFAM" id="SSF54928">
    <property type="entry name" value="RNA-binding domain, RBD"/>
    <property type="match status" value="1"/>
</dbReference>